<reference evidence="1" key="1">
    <citation type="submission" date="2020-03" db="EMBL/GenBank/DDBJ databases">
        <authorList>
            <person name="Weist P."/>
        </authorList>
    </citation>
    <scope>NUCLEOTIDE SEQUENCE</scope>
</reference>
<dbReference type="AlphaFoldDB" id="A0A9N7U4B6"/>
<accession>A0A9N7U4B6</accession>
<sequence>MAEKWGASDHWYTLMPQKEIWQAESLVQKDDGRLHHLSIMRTCQPCLAACGRRVHADSANAPKVHSKVVTYTEATRTKNRTPIVSL</sequence>
<evidence type="ECO:0000313" key="1">
    <source>
        <dbReference type="EMBL" id="CAB1423509.1"/>
    </source>
</evidence>
<evidence type="ECO:0000313" key="2">
    <source>
        <dbReference type="Proteomes" id="UP001153269"/>
    </source>
</evidence>
<dbReference type="EMBL" id="CADEAL010000660">
    <property type="protein sequence ID" value="CAB1423509.1"/>
    <property type="molecule type" value="Genomic_DNA"/>
</dbReference>
<protein>
    <submittedName>
        <fullName evidence="1">Uncharacterized protein</fullName>
    </submittedName>
</protein>
<name>A0A9N7U4B6_PLEPL</name>
<keyword evidence="2" id="KW-1185">Reference proteome</keyword>
<organism evidence="1 2">
    <name type="scientific">Pleuronectes platessa</name>
    <name type="common">European plaice</name>
    <dbReference type="NCBI Taxonomy" id="8262"/>
    <lineage>
        <taxon>Eukaryota</taxon>
        <taxon>Metazoa</taxon>
        <taxon>Chordata</taxon>
        <taxon>Craniata</taxon>
        <taxon>Vertebrata</taxon>
        <taxon>Euteleostomi</taxon>
        <taxon>Actinopterygii</taxon>
        <taxon>Neopterygii</taxon>
        <taxon>Teleostei</taxon>
        <taxon>Neoteleostei</taxon>
        <taxon>Acanthomorphata</taxon>
        <taxon>Carangaria</taxon>
        <taxon>Pleuronectiformes</taxon>
        <taxon>Pleuronectoidei</taxon>
        <taxon>Pleuronectidae</taxon>
        <taxon>Pleuronectes</taxon>
    </lineage>
</organism>
<gene>
    <name evidence="1" type="ORF">PLEPLA_LOCUS11429</name>
</gene>
<comment type="caution">
    <text evidence="1">The sequence shown here is derived from an EMBL/GenBank/DDBJ whole genome shotgun (WGS) entry which is preliminary data.</text>
</comment>
<dbReference type="Proteomes" id="UP001153269">
    <property type="component" value="Unassembled WGS sequence"/>
</dbReference>
<proteinExistence type="predicted"/>